<sequence length="117" mass="12950">MKPNILDDPLSSISPKVYELTSDCFSGSPLLVLNKSDAMRLQQSDIVETPAKVARSFPLVCLLNIKAQCGPKLRKRCLTETCRFECNLAGEETIPATDWWKSTEEGRAFVTASELAN</sequence>
<evidence type="ECO:0000313" key="2">
    <source>
        <dbReference type="Proteomes" id="UP001651158"/>
    </source>
</evidence>
<reference evidence="1 2" key="1">
    <citation type="journal article" date="2022" name="Front. Cell. Infect. Microbiol.">
        <title>The Genomes of Two Strains of Taenia crassiceps the Animal Model for the Study of Human Cysticercosis.</title>
        <authorList>
            <person name="Bobes R.J."/>
            <person name="Estrada K."/>
            <person name="Rios-Valencia D.G."/>
            <person name="Calderon-Gallegos A."/>
            <person name="de la Torre P."/>
            <person name="Carrero J.C."/>
            <person name="Sanchez-Flores A."/>
            <person name="Laclette J.P."/>
        </authorList>
    </citation>
    <scope>NUCLEOTIDE SEQUENCE [LARGE SCALE GENOMIC DNA]</scope>
    <source>
        <strain evidence="1">WFUcys</strain>
    </source>
</reference>
<dbReference type="EMBL" id="JAKROA010000002">
    <property type="protein sequence ID" value="KAL5110280.1"/>
    <property type="molecule type" value="Genomic_DNA"/>
</dbReference>
<gene>
    <name evidence="1" type="ORF">TcWFU_004652</name>
</gene>
<accession>A0ABR4QKW7</accession>
<dbReference type="Proteomes" id="UP001651158">
    <property type="component" value="Unassembled WGS sequence"/>
</dbReference>
<comment type="caution">
    <text evidence="1">The sequence shown here is derived from an EMBL/GenBank/DDBJ whole genome shotgun (WGS) entry which is preliminary data.</text>
</comment>
<protein>
    <submittedName>
        <fullName evidence="1">Uncharacterized protein</fullName>
    </submittedName>
</protein>
<evidence type="ECO:0000313" key="1">
    <source>
        <dbReference type="EMBL" id="KAL5110280.1"/>
    </source>
</evidence>
<keyword evidence="2" id="KW-1185">Reference proteome</keyword>
<organism evidence="1 2">
    <name type="scientific">Taenia crassiceps</name>
    <dbReference type="NCBI Taxonomy" id="6207"/>
    <lineage>
        <taxon>Eukaryota</taxon>
        <taxon>Metazoa</taxon>
        <taxon>Spiralia</taxon>
        <taxon>Lophotrochozoa</taxon>
        <taxon>Platyhelminthes</taxon>
        <taxon>Cestoda</taxon>
        <taxon>Eucestoda</taxon>
        <taxon>Cyclophyllidea</taxon>
        <taxon>Taeniidae</taxon>
        <taxon>Taenia</taxon>
    </lineage>
</organism>
<proteinExistence type="predicted"/>
<name>A0ABR4QKW7_9CEST</name>